<dbReference type="RefSeq" id="WP_114401831.1">
    <property type="nucleotide sequence ID" value="NZ_QPGB01000001.1"/>
</dbReference>
<dbReference type="SMART" id="SM00490">
    <property type="entry name" value="HELICc"/>
    <property type="match status" value="1"/>
</dbReference>
<keyword evidence="4 7" id="KW-0067">ATP-binding</keyword>
<evidence type="ECO:0000256" key="1">
    <source>
        <dbReference type="ARBA" id="ARBA00022741"/>
    </source>
</evidence>
<evidence type="ECO:0000259" key="11">
    <source>
        <dbReference type="PROSITE" id="PS51195"/>
    </source>
</evidence>
<dbReference type="PROSITE" id="PS51194">
    <property type="entry name" value="HELICASE_CTER"/>
    <property type="match status" value="1"/>
</dbReference>
<dbReference type="OrthoDB" id="8520957at2"/>
<accession>A0A368L7U6</accession>
<comment type="similarity">
    <text evidence="5 7">Belongs to the DEAD box helicase family.</text>
</comment>
<comment type="caution">
    <text evidence="12">The sequence shown here is derived from an EMBL/GenBank/DDBJ whole genome shotgun (WGS) entry which is preliminary data.</text>
</comment>
<dbReference type="PANTHER" id="PTHR47959">
    <property type="entry name" value="ATP-DEPENDENT RNA HELICASE RHLE-RELATED"/>
    <property type="match status" value="1"/>
</dbReference>
<evidence type="ECO:0000256" key="5">
    <source>
        <dbReference type="ARBA" id="ARBA00038437"/>
    </source>
</evidence>
<evidence type="ECO:0000256" key="7">
    <source>
        <dbReference type="RuleBase" id="RU000492"/>
    </source>
</evidence>
<dbReference type="Proteomes" id="UP000252357">
    <property type="component" value="Unassembled WGS sequence"/>
</dbReference>
<evidence type="ECO:0000256" key="8">
    <source>
        <dbReference type="SAM" id="MobiDB-lite"/>
    </source>
</evidence>
<keyword evidence="1 7" id="KW-0547">Nucleotide-binding</keyword>
<feature type="compositionally biased region" description="Basic and acidic residues" evidence="8">
    <location>
        <begin position="384"/>
        <end position="445"/>
    </location>
</feature>
<dbReference type="GO" id="GO:0005829">
    <property type="term" value="C:cytosol"/>
    <property type="evidence" value="ECO:0007669"/>
    <property type="project" value="TreeGrafter"/>
</dbReference>
<feature type="region of interest" description="Disordered" evidence="8">
    <location>
        <begin position="384"/>
        <end position="520"/>
    </location>
</feature>
<feature type="domain" description="DEAD-box RNA helicase Q" evidence="11">
    <location>
        <begin position="1"/>
        <end position="29"/>
    </location>
</feature>
<feature type="domain" description="Helicase C-terminal" evidence="10">
    <location>
        <begin position="235"/>
        <end position="381"/>
    </location>
</feature>
<gene>
    <name evidence="12" type="ORF">DU000_02965</name>
</gene>
<dbReference type="InterPro" id="IPR000629">
    <property type="entry name" value="RNA-helicase_DEAD-box_CS"/>
</dbReference>
<organism evidence="12 13">
    <name type="scientific">Parvibium lacunae</name>
    <dbReference type="NCBI Taxonomy" id="1888893"/>
    <lineage>
        <taxon>Bacteria</taxon>
        <taxon>Pseudomonadati</taxon>
        <taxon>Pseudomonadota</taxon>
        <taxon>Betaproteobacteria</taxon>
        <taxon>Burkholderiales</taxon>
        <taxon>Alcaligenaceae</taxon>
        <taxon>Parvibium</taxon>
    </lineage>
</organism>
<sequence>MSFDSLGLHPALVNAVKRAGYTDPTSVQAAAIPLALAGKDLQVSAATGSGKTAAFMLPALHRLTETNPIKSKGPRVLVLTPTRELAQQVTKACTTYGGALPRLRVASILGGMPYGAQLKTLKEFVDVMVATPGRLLDHMERGSVDFSRLELLVLDEADRMLDMGFQEDIEKVVAALPANRQTMLFSATFDGAIAGMIQRILRNPQKLEIATQRDQHTNIAQHMHYVDNLNHKEALLDHWLRDVTVDQAIVFTGTKREADRLSRILDEQGHASAALHGDMQQNARTRTLNKLRRGQIRVLVATDVAARGIDVPSITHVINFDLPMQAEDYVHRIGRTGRAGKNGIAITLVSPQERFKLKQIERFTTHKIPVQTVAGLESKYVERPEKEFKGNGRPNDRKFGERKFGDRKFGDRKPAERSFGERKFGDRKPTEQRFGDKPFGDRNFGDKPQFNARGDRPARTEGTPFQKREGGPAQGARQGEPRRFSNPNGGQGERSERSFRSRSDGQGRGRSSGRAGYSNW</sequence>
<dbReference type="PROSITE" id="PS00039">
    <property type="entry name" value="DEAD_ATP_HELICASE"/>
    <property type="match status" value="1"/>
</dbReference>
<dbReference type="GO" id="GO:0003724">
    <property type="term" value="F:RNA helicase activity"/>
    <property type="evidence" value="ECO:0007669"/>
    <property type="project" value="InterPro"/>
</dbReference>
<evidence type="ECO:0000256" key="6">
    <source>
        <dbReference type="PROSITE-ProRule" id="PRU00552"/>
    </source>
</evidence>
<proteinExistence type="inferred from homology"/>
<feature type="short sequence motif" description="Q motif" evidence="6">
    <location>
        <begin position="1"/>
        <end position="29"/>
    </location>
</feature>
<dbReference type="InterPro" id="IPR050079">
    <property type="entry name" value="DEAD_box_RNA_helicase"/>
</dbReference>
<dbReference type="InterPro" id="IPR014001">
    <property type="entry name" value="Helicase_ATP-bd"/>
</dbReference>
<dbReference type="InterPro" id="IPR044742">
    <property type="entry name" value="DEAD/DEAH_RhlB"/>
</dbReference>
<evidence type="ECO:0000313" key="12">
    <source>
        <dbReference type="EMBL" id="RCS59684.1"/>
    </source>
</evidence>
<feature type="domain" description="Helicase ATP-binding" evidence="9">
    <location>
        <begin position="32"/>
        <end position="207"/>
    </location>
</feature>
<dbReference type="GO" id="GO:0016787">
    <property type="term" value="F:hydrolase activity"/>
    <property type="evidence" value="ECO:0007669"/>
    <property type="project" value="UniProtKB-KW"/>
</dbReference>
<dbReference type="GO" id="GO:0003676">
    <property type="term" value="F:nucleic acid binding"/>
    <property type="evidence" value="ECO:0007669"/>
    <property type="project" value="InterPro"/>
</dbReference>
<evidence type="ECO:0000259" key="10">
    <source>
        <dbReference type="PROSITE" id="PS51194"/>
    </source>
</evidence>
<dbReference type="InterPro" id="IPR027417">
    <property type="entry name" value="P-loop_NTPase"/>
</dbReference>
<keyword evidence="3 7" id="KW-0347">Helicase</keyword>
<dbReference type="EMBL" id="QPGB01000001">
    <property type="protein sequence ID" value="RCS59684.1"/>
    <property type="molecule type" value="Genomic_DNA"/>
</dbReference>
<evidence type="ECO:0000259" key="9">
    <source>
        <dbReference type="PROSITE" id="PS51192"/>
    </source>
</evidence>
<dbReference type="Gene3D" id="3.40.50.300">
    <property type="entry name" value="P-loop containing nucleotide triphosphate hydrolases"/>
    <property type="match status" value="2"/>
</dbReference>
<dbReference type="SMART" id="SM00487">
    <property type="entry name" value="DEXDc"/>
    <property type="match status" value="1"/>
</dbReference>
<evidence type="ECO:0000313" key="13">
    <source>
        <dbReference type="Proteomes" id="UP000252357"/>
    </source>
</evidence>
<dbReference type="Pfam" id="PF00271">
    <property type="entry name" value="Helicase_C"/>
    <property type="match status" value="1"/>
</dbReference>
<dbReference type="PROSITE" id="PS51195">
    <property type="entry name" value="Q_MOTIF"/>
    <property type="match status" value="1"/>
</dbReference>
<dbReference type="GO" id="GO:0005524">
    <property type="term" value="F:ATP binding"/>
    <property type="evidence" value="ECO:0007669"/>
    <property type="project" value="UniProtKB-KW"/>
</dbReference>
<keyword evidence="2 7" id="KW-0378">Hydrolase</keyword>
<name>A0A368L7U6_9BURK</name>
<evidence type="ECO:0000256" key="3">
    <source>
        <dbReference type="ARBA" id="ARBA00022806"/>
    </source>
</evidence>
<keyword evidence="13" id="KW-1185">Reference proteome</keyword>
<feature type="compositionally biased region" description="Basic and acidic residues" evidence="8">
    <location>
        <begin position="493"/>
        <end position="507"/>
    </location>
</feature>
<dbReference type="PANTHER" id="PTHR47959:SF17">
    <property type="entry name" value="ATP-DEPENDENT RNA HELICASE DEAD BOX FAMILY"/>
    <property type="match status" value="1"/>
</dbReference>
<dbReference type="PROSITE" id="PS51192">
    <property type="entry name" value="HELICASE_ATP_BIND_1"/>
    <property type="match status" value="1"/>
</dbReference>
<dbReference type="InterPro" id="IPR014014">
    <property type="entry name" value="RNA_helicase_DEAD_Q_motif"/>
</dbReference>
<dbReference type="InterPro" id="IPR011545">
    <property type="entry name" value="DEAD/DEAH_box_helicase_dom"/>
</dbReference>
<dbReference type="AlphaFoldDB" id="A0A368L7U6"/>
<dbReference type="CDD" id="cd18787">
    <property type="entry name" value="SF2_C_DEAD"/>
    <property type="match status" value="1"/>
</dbReference>
<dbReference type="SUPFAM" id="SSF52540">
    <property type="entry name" value="P-loop containing nucleoside triphosphate hydrolases"/>
    <property type="match status" value="1"/>
</dbReference>
<reference evidence="12 13" key="1">
    <citation type="journal article" date="2018" name="Int. J. Syst. Evol. Microbiol.">
        <title>Parvibium lacunae gen. nov., sp. nov., a new member of the family Alcaligenaceae isolated from a freshwater pond.</title>
        <authorList>
            <person name="Chen W.M."/>
            <person name="Xie P.B."/>
            <person name="Hsu M.Y."/>
            <person name="Sheu S.Y."/>
        </authorList>
    </citation>
    <scope>NUCLEOTIDE SEQUENCE [LARGE SCALE GENOMIC DNA]</scope>
    <source>
        <strain evidence="12 13">KMB9</strain>
    </source>
</reference>
<dbReference type="InterPro" id="IPR001650">
    <property type="entry name" value="Helicase_C-like"/>
</dbReference>
<dbReference type="Pfam" id="PF00270">
    <property type="entry name" value="DEAD"/>
    <property type="match status" value="1"/>
</dbReference>
<dbReference type="CDD" id="cd00268">
    <property type="entry name" value="DEADc"/>
    <property type="match status" value="1"/>
</dbReference>
<evidence type="ECO:0000256" key="4">
    <source>
        <dbReference type="ARBA" id="ARBA00022840"/>
    </source>
</evidence>
<evidence type="ECO:0000256" key="2">
    <source>
        <dbReference type="ARBA" id="ARBA00022801"/>
    </source>
</evidence>
<protein>
    <submittedName>
        <fullName evidence="12">ATP-dependent helicase</fullName>
    </submittedName>
</protein>